<dbReference type="RefSeq" id="WP_344304191.1">
    <property type="nucleotide sequence ID" value="NZ_BAAAQQ010000012.1"/>
</dbReference>
<reference evidence="6 7" key="1">
    <citation type="journal article" date="2019" name="Int. J. Syst. Evol. Microbiol.">
        <title>The Global Catalogue of Microorganisms (GCM) 10K type strain sequencing project: providing services to taxonomists for standard genome sequencing and annotation.</title>
        <authorList>
            <consortium name="The Broad Institute Genomics Platform"/>
            <consortium name="The Broad Institute Genome Sequencing Center for Infectious Disease"/>
            <person name="Wu L."/>
            <person name="Ma J."/>
        </authorList>
    </citation>
    <scope>NUCLEOTIDE SEQUENCE [LARGE SCALE GENOMIC DNA]</scope>
    <source>
        <strain evidence="6 7">JCM 16021</strain>
    </source>
</reference>
<comment type="similarity">
    <text evidence="2">Belongs to the NAD(P)-dependent epimerase/dehydratase family. GDP-mannose 4,6-dehydratase subfamily.</text>
</comment>
<gene>
    <name evidence="6" type="primary">gmd_1</name>
    <name evidence="6" type="ORF">GCM10009843_26060</name>
</gene>
<evidence type="ECO:0000313" key="7">
    <source>
        <dbReference type="Proteomes" id="UP001500575"/>
    </source>
</evidence>
<dbReference type="Pfam" id="PF16363">
    <property type="entry name" value="GDP_Man_Dehyd"/>
    <property type="match status" value="1"/>
</dbReference>
<comment type="caution">
    <text evidence="6">The sequence shown here is derived from an EMBL/GenBank/DDBJ whole genome shotgun (WGS) entry which is preliminary data.</text>
</comment>
<feature type="domain" description="NAD(P)-binding" evidence="5">
    <location>
        <begin position="5"/>
        <end position="305"/>
    </location>
</feature>
<dbReference type="Gene3D" id="3.40.50.720">
    <property type="entry name" value="NAD(P)-binding Rossmann-like Domain"/>
    <property type="match status" value="1"/>
</dbReference>
<dbReference type="InterPro" id="IPR016040">
    <property type="entry name" value="NAD(P)-bd_dom"/>
</dbReference>
<organism evidence="6 7">
    <name type="scientific">Nocardioides bigeumensis</name>
    <dbReference type="NCBI Taxonomy" id="433657"/>
    <lineage>
        <taxon>Bacteria</taxon>
        <taxon>Bacillati</taxon>
        <taxon>Actinomycetota</taxon>
        <taxon>Actinomycetes</taxon>
        <taxon>Propionibacteriales</taxon>
        <taxon>Nocardioidaceae</taxon>
        <taxon>Nocardioides</taxon>
    </lineage>
</organism>
<evidence type="ECO:0000256" key="2">
    <source>
        <dbReference type="ARBA" id="ARBA00009263"/>
    </source>
</evidence>
<evidence type="ECO:0000256" key="1">
    <source>
        <dbReference type="ARBA" id="ARBA00001937"/>
    </source>
</evidence>
<dbReference type="PANTHER" id="PTHR43715">
    <property type="entry name" value="GDP-MANNOSE 4,6-DEHYDRATASE"/>
    <property type="match status" value="1"/>
</dbReference>
<evidence type="ECO:0000256" key="3">
    <source>
        <dbReference type="ARBA" id="ARBA00011989"/>
    </source>
</evidence>
<proteinExistence type="inferred from homology"/>
<dbReference type="InterPro" id="IPR006368">
    <property type="entry name" value="GDP_Man_deHydtase"/>
</dbReference>
<protein>
    <recommendedName>
        <fullName evidence="3">GDP-mannose 4,6-dehydratase</fullName>
        <ecNumber evidence="3">4.2.1.47</ecNumber>
    </recommendedName>
</protein>
<dbReference type="SUPFAM" id="SSF51735">
    <property type="entry name" value="NAD(P)-binding Rossmann-fold domains"/>
    <property type="match status" value="1"/>
</dbReference>
<evidence type="ECO:0000259" key="5">
    <source>
        <dbReference type="Pfam" id="PF16363"/>
    </source>
</evidence>
<dbReference type="CDD" id="cd05260">
    <property type="entry name" value="GDP_MD_SDR_e"/>
    <property type="match status" value="1"/>
</dbReference>
<keyword evidence="4" id="KW-0456">Lyase</keyword>
<dbReference type="PANTHER" id="PTHR43715:SF1">
    <property type="entry name" value="GDP-MANNOSE 4,6 DEHYDRATASE"/>
    <property type="match status" value="1"/>
</dbReference>
<evidence type="ECO:0000256" key="4">
    <source>
        <dbReference type="ARBA" id="ARBA00023239"/>
    </source>
</evidence>
<keyword evidence="7" id="KW-1185">Reference proteome</keyword>
<dbReference type="EMBL" id="BAAAQQ010000012">
    <property type="protein sequence ID" value="GAA2127039.1"/>
    <property type="molecule type" value="Genomic_DNA"/>
</dbReference>
<dbReference type="Proteomes" id="UP001500575">
    <property type="component" value="Unassembled WGS sequence"/>
</dbReference>
<name>A0ABN2YGE9_9ACTN</name>
<evidence type="ECO:0000313" key="6">
    <source>
        <dbReference type="EMBL" id="GAA2127039.1"/>
    </source>
</evidence>
<accession>A0ABN2YGE9</accession>
<sequence>MTRAFITGITGQDGTYLAERLLADGVDVHGLVFTADATSPQVPDAAVLHEGDLTDVGATAALVRRVAPDLVFNLAALSSVARSWEDPDAASRINSTAALGLLEAVAALPGDVRFVQASSAEIFGEPASSPQDEATPIAPVNPYGIAKAEVHAAVGVRRAAGLHATSLILYNHESPRRPTRFVTRKITSTVAAIARGDADELVLGNLDARRDWGWAPDYVDAMVRAASADVADDYVVATGESHSVLDFVAAAFARAGITDWEGLVRSDPSFLRPADATELVGDASRARARLGWAPTVAFVEIVGRMVDADLA</sequence>
<dbReference type="EC" id="4.2.1.47" evidence="3"/>
<comment type="cofactor">
    <cofactor evidence="1">
        <name>NADP(+)</name>
        <dbReference type="ChEBI" id="CHEBI:58349"/>
    </cofactor>
</comment>
<dbReference type="Gene3D" id="3.90.25.10">
    <property type="entry name" value="UDP-galactose 4-epimerase, domain 1"/>
    <property type="match status" value="1"/>
</dbReference>
<dbReference type="InterPro" id="IPR036291">
    <property type="entry name" value="NAD(P)-bd_dom_sf"/>
</dbReference>